<keyword evidence="3" id="KW-1185">Reference proteome</keyword>
<feature type="transmembrane region" description="Helical" evidence="1">
    <location>
        <begin position="6"/>
        <end position="21"/>
    </location>
</feature>
<evidence type="ECO:0000256" key="1">
    <source>
        <dbReference type="SAM" id="Phobius"/>
    </source>
</evidence>
<keyword evidence="1" id="KW-0472">Membrane</keyword>
<protein>
    <submittedName>
        <fullName evidence="2">Uncharacterized protein</fullName>
    </submittedName>
</protein>
<gene>
    <name evidence="2" type="ORF">SAMN05421855_1372</name>
</gene>
<dbReference type="STRING" id="227084.SAMN05421855_1372"/>
<keyword evidence="1" id="KW-0812">Transmembrane</keyword>
<organism evidence="2 3">
    <name type="scientific">Ulvibacter litoralis</name>
    <dbReference type="NCBI Taxonomy" id="227084"/>
    <lineage>
        <taxon>Bacteria</taxon>
        <taxon>Pseudomonadati</taxon>
        <taxon>Bacteroidota</taxon>
        <taxon>Flavobacteriia</taxon>
        <taxon>Flavobacteriales</taxon>
        <taxon>Flavobacteriaceae</taxon>
        <taxon>Ulvibacter</taxon>
    </lineage>
</organism>
<feature type="transmembrane region" description="Helical" evidence="1">
    <location>
        <begin position="28"/>
        <end position="50"/>
    </location>
</feature>
<dbReference type="OrthoDB" id="1444853at2"/>
<feature type="transmembrane region" description="Helical" evidence="1">
    <location>
        <begin position="172"/>
        <end position="189"/>
    </location>
</feature>
<evidence type="ECO:0000313" key="3">
    <source>
        <dbReference type="Proteomes" id="UP000199321"/>
    </source>
</evidence>
<reference evidence="2 3" key="1">
    <citation type="submission" date="2016-10" db="EMBL/GenBank/DDBJ databases">
        <authorList>
            <person name="de Groot N.N."/>
        </authorList>
    </citation>
    <scope>NUCLEOTIDE SEQUENCE [LARGE SCALE GENOMIC DNA]</scope>
    <source>
        <strain evidence="2 3">DSM 16195</strain>
    </source>
</reference>
<dbReference type="EMBL" id="FNBA01000037">
    <property type="protein sequence ID" value="SDF29937.1"/>
    <property type="molecule type" value="Genomic_DNA"/>
</dbReference>
<keyword evidence="1" id="KW-1133">Transmembrane helix</keyword>
<dbReference type="RefSeq" id="WP_093145566.1">
    <property type="nucleotide sequence ID" value="NZ_BMWO01000019.1"/>
</dbReference>
<name>A0A1G7JY86_9FLAO</name>
<dbReference type="Proteomes" id="UP000199321">
    <property type="component" value="Unassembled WGS sequence"/>
</dbReference>
<evidence type="ECO:0000313" key="2">
    <source>
        <dbReference type="EMBL" id="SDF29937.1"/>
    </source>
</evidence>
<sequence>MPLLLYSALLLLIVLLINFFVDKKRNCGFKILAIFGIIIGLTSLGLNHLFDNAFGASTPVKIRTENLTNKNLKIYAITFWDNEWNGKGNFVYYDTKLKPNGKSDFWIDNDSYNFWLVAKNENNGIEYLNIVTGIQNEFDFKIAKNEIDESKNAGIAKQLTNETDKNEQIESFAVWANIILIGLVILSLIKRKTGGNNV</sequence>
<dbReference type="AlphaFoldDB" id="A0A1G7JY86"/>
<accession>A0A1G7JY86</accession>
<proteinExistence type="predicted"/>